<reference evidence="1" key="2">
    <citation type="journal article" date="2015" name="Fish Shellfish Immunol.">
        <title>Early steps in the European eel (Anguilla anguilla)-Vibrio vulnificus interaction in the gills: Role of the RtxA13 toxin.</title>
        <authorList>
            <person name="Callol A."/>
            <person name="Pajuelo D."/>
            <person name="Ebbesson L."/>
            <person name="Teles M."/>
            <person name="MacKenzie S."/>
            <person name="Amaro C."/>
        </authorList>
    </citation>
    <scope>NUCLEOTIDE SEQUENCE</scope>
</reference>
<reference evidence="1" key="1">
    <citation type="submission" date="2014-11" db="EMBL/GenBank/DDBJ databases">
        <authorList>
            <person name="Amaro Gonzalez C."/>
        </authorList>
    </citation>
    <scope>NUCLEOTIDE SEQUENCE</scope>
</reference>
<dbReference type="AlphaFoldDB" id="A0A0E9S3K6"/>
<dbReference type="EMBL" id="GBXM01072800">
    <property type="protein sequence ID" value="JAH35777.1"/>
    <property type="molecule type" value="Transcribed_RNA"/>
</dbReference>
<proteinExistence type="predicted"/>
<sequence>MTCNESLVEIISQPKTCNELLVDSLNQSMT</sequence>
<organism evidence="1">
    <name type="scientific">Anguilla anguilla</name>
    <name type="common">European freshwater eel</name>
    <name type="synonym">Muraena anguilla</name>
    <dbReference type="NCBI Taxonomy" id="7936"/>
    <lineage>
        <taxon>Eukaryota</taxon>
        <taxon>Metazoa</taxon>
        <taxon>Chordata</taxon>
        <taxon>Craniata</taxon>
        <taxon>Vertebrata</taxon>
        <taxon>Euteleostomi</taxon>
        <taxon>Actinopterygii</taxon>
        <taxon>Neopterygii</taxon>
        <taxon>Teleostei</taxon>
        <taxon>Anguilliformes</taxon>
        <taxon>Anguillidae</taxon>
        <taxon>Anguilla</taxon>
    </lineage>
</organism>
<name>A0A0E9S3K6_ANGAN</name>
<protein>
    <submittedName>
        <fullName evidence="1">Uncharacterized protein</fullName>
    </submittedName>
</protein>
<evidence type="ECO:0000313" key="1">
    <source>
        <dbReference type="EMBL" id="JAH35777.1"/>
    </source>
</evidence>
<accession>A0A0E9S3K6</accession>